<keyword evidence="7" id="KW-0862">Zinc</keyword>
<comment type="caution">
    <text evidence="9">The sequence shown here is derived from an EMBL/GenBank/DDBJ whole genome shotgun (WGS) entry which is preliminary data.</text>
</comment>
<dbReference type="GO" id="GO:0008168">
    <property type="term" value="F:methyltransferase activity"/>
    <property type="evidence" value="ECO:0007669"/>
    <property type="project" value="UniProtKB-KW"/>
</dbReference>
<evidence type="ECO:0000259" key="8">
    <source>
        <dbReference type="PROSITE" id="PS50280"/>
    </source>
</evidence>
<keyword evidence="6" id="KW-0479">Metal-binding</keyword>
<dbReference type="SMART" id="SM00317">
    <property type="entry name" value="SET"/>
    <property type="match status" value="1"/>
</dbReference>
<dbReference type="SUPFAM" id="SSF82199">
    <property type="entry name" value="SET domain"/>
    <property type="match status" value="1"/>
</dbReference>
<sequence>MPKPKKAKTPKKIEARLSNIHGNGVFATDAIAKGERIVRYKGLLRTHDEVDTQYGDIDENGHTFLFTLNDDYVIDANHDGNIARWINHSCAPNCEAVVQEDPKDRRHKDKVFIKATRDIAAGEELAYNYGITLAERHTPALKKLWGCRCGSKDCTGTMLQPKK</sequence>
<dbReference type="Pfam" id="PF00856">
    <property type="entry name" value="SET"/>
    <property type="match status" value="1"/>
</dbReference>
<gene>
    <name evidence="9" type="ORF">E2F49_06585</name>
</gene>
<dbReference type="AlphaFoldDB" id="A0A4R5UET1"/>
<keyword evidence="5" id="KW-0949">S-adenosyl-L-methionine</keyword>
<evidence type="ECO:0000256" key="3">
    <source>
        <dbReference type="ARBA" id="ARBA00022603"/>
    </source>
</evidence>
<proteinExistence type="predicted"/>
<dbReference type="InterPro" id="IPR046341">
    <property type="entry name" value="SET_dom_sf"/>
</dbReference>
<dbReference type="PROSITE" id="PS50280">
    <property type="entry name" value="SET"/>
    <property type="match status" value="1"/>
</dbReference>
<dbReference type="GO" id="GO:0032259">
    <property type="term" value="P:methylation"/>
    <property type="evidence" value="ECO:0007669"/>
    <property type="project" value="UniProtKB-KW"/>
</dbReference>
<dbReference type="GO" id="GO:0046872">
    <property type="term" value="F:metal ion binding"/>
    <property type="evidence" value="ECO:0007669"/>
    <property type="project" value="UniProtKB-KW"/>
</dbReference>
<dbReference type="RefSeq" id="WP_133393080.1">
    <property type="nucleotide sequence ID" value="NZ_SMTG01000002.1"/>
</dbReference>
<dbReference type="GO" id="GO:0005694">
    <property type="term" value="C:chromosome"/>
    <property type="evidence" value="ECO:0007669"/>
    <property type="project" value="UniProtKB-SubCell"/>
</dbReference>
<dbReference type="InterPro" id="IPR001214">
    <property type="entry name" value="SET_dom"/>
</dbReference>
<dbReference type="InterPro" id="IPR050973">
    <property type="entry name" value="H3K9_Histone-Lys_N-MTase"/>
</dbReference>
<evidence type="ECO:0000256" key="5">
    <source>
        <dbReference type="ARBA" id="ARBA00022691"/>
    </source>
</evidence>
<reference evidence="9 10" key="1">
    <citation type="submission" date="2019-03" db="EMBL/GenBank/DDBJ databases">
        <title>Luteimonas zhaokaii sp.nov., isolated from the rectal contents of Plateau pika in Yushu, Qinghai Province, China.</title>
        <authorList>
            <person name="Zhang G."/>
        </authorList>
    </citation>
    <scope>NUCLEOTIDE SEQUENCE [LARGE SCALE GENOMIC DNA]</scope>
    <source>
        <strain evidence="9 10">THG-MD21</strain>
    </source>
</reference>
<dbReference type="EMBL" id="SMTG01000002">
    <property type="protein sequence ID" value="TDK33660.1"/>
    <property type="molecule type" value="Genomic_DNA"/>
</dbReference>
<keyword evidence="10" id="KW-1185">Reference proteome</keyword>
<evidence type="ECO:0000313" key="10">
    <source>
        <dbReference type="Proteomes" id="UP000295543"/>
    </source>
</evidence>
<keyword evidence="4" id="KW-0808">Transferase</keyword>
<keyword evidence="2" id="KW-0158">Chromosome</keyword>
<evidence type="ECO:0000256" key="6">
    <source>
        <dbReference type="ARBA" id="ARBA00022723"/>
    </source>
</evidence>
<dbReference type="Gene3D" id="2.170.270.10">
    <property type="entry name" value="SET domain"/>
    <property type="match status" value="1"/>
</dbReference>
<keyword evidence="3" id="KW-0489">Methyltransferase</keyword>
<name>A0A4R5UET1_9GAMM</name>
<comment type="subcellular location">
    <subcellularLocation>
        <location evidence="1">Chromosome</location>
    </subcellularLocation>
</comment>
<dbReference type="OrthoDB" id="9790349at2"/>
<evidence type="ECO:0000256" key="7">
    <source>
        <dbReference type="ARBA" id="ARBA00022833"/>
    </source>
</evidence>
<dbReference type="PANTHER" id="PTHR46223">
    <property type="entry name" value="HISTONE-LYSINE N-METHYLTRANSFERASE SUV39H"/>
    <property type="match status" value="1"/>
</dbReference>
<dbReference type="Proteomes" id="UP000295543">
    <property type="component" value="Unassembled WGS sequence"/>
</dbReference>
<protein>
    <submittedName>
        <fullName evidence="9">SET domain-containing protein</fullName>
    </submittedName>
</protein>
<accession>A0A4R5UET1</accession>
<dbReference type="PANTHER" id="PTHR46223:SF3">
    <property type="entry name" value="HISTONE-LYSINE N-METHYLTRANSFERASE SET-23"/>
    <property type="match status" value="1"/>
</dbReference>
<organism evidence="9 10">
    <name type="scientific">Luteimonas terrae</name>
    <dbReference type="NCBI Taxonomy" id="1530191"/>
    <lineage>
        <taxon>Bacteria</taxon>
        <taxon>Pseudomonadati</taxon>
        <taxon>Pseudomonadota</taxon>
        <taxon>Gammaproteobacteria</taxon>
        <taxon>Lysobacterales</taxon>
        <taxon>Lysobacteraceae</taxon>
        <taxon>Luteimonas</taxon>
    </lineage>
</organism>
<evidence type="ECO:0000256" key="4">
    <source>
        <dbReference type="ARBA" id="ARBA00022679"/>
    </source>
</evidence>
<evidence type="ECO:0000256" key="1">
    <source>
        <dbReference type="ARBA" id="ARBA00004286"/>
    </source>
</evidence>
<evidence type="ECO:0000256" key="2">
    <source>
        <dbReference type="ARBA" id="ARBA00022454"/>
    </source>
</evidence>
<feature type="domain" description="SET" evidence="8">
    <location>
        <begin position="11"/>
        <end position="130"/>
    </location>
</feature>
<evidence type="ECO:0000313" key="9">
    <source>
        <dbReference type="EMBL" id="TDK33660.1"/>
    </source>
</evidence>